<dbReference type="Gramene" id="KOM34565">
    <property type="protein sequence ID" value="KOM34565"/>
    <property type="gene ID" value="LR48_Vigan02g071500"/>
</dbReference>
<dbReference type="AlphaFoldDB" id="A0A0L9TVI8"/>
<gene>
    <name evidence="3" type="ORF">LR48_Vigan02g071500</name>
</gene>
<organism evidence="3 4">
    <name type="scientific">Phaseolus angularis</name>
    <name type="common">Azuki bean</name>
    <name type="synonym">Vigna angularis</name>
    <dbReference type="NCBI Taxonomy" id="3914"/>
    <lineage>
        <taxon>Eukaryota</taxon>
        <taxon>Viridiplantae</taxon>
        <taxon>Streptophyta</taxon>
        <taxon>Embryophyta</taxon>
        <taxon>Tracheophyta</taxon>
        <taxon>Spermatophyta</taxon>
        <taxon>Magnoliopsida</taxon>
        <taxon>eudicotyledons</taxon>
        <taxon>Gunneridae</taxon>
        <taxon>Pentapetalae</taxon>
        <taxon>rosids</taxon>
        <taxon>fabids</taxon>
        <taxon>Fabales</taxon>
        <taxon>Fabaceae</taxon>
        <taxon>Papilionoideae</taxon>
        <taxon>50 kb inversion clade</taxon>
        <taxon>NPAAA clade</taxon>
        <taxon>indigoferoid/millettioid clade</taxon>
        <taxon>Phaseoleae</taxon>
        <taxon>Vigna</taxon>
    </lineage>
</organism>
<evidence type="ECO:0000313" key="3">
    <source>
        <dbReference type="EMBL" id="KOM34565.1"/>
    </source>
</evidence>
<evidence type="ECO:0000259" key="2">
    <source>
        <dbReference type="Pfam" id="PF20167"/>
    </source>
</evidence>
<protein>
    <recommendedName>
        <fullName evidence="2">Putative plant transposon protein domain-containing protein</fullName>
    </recommendedName>
</protein>
<feature type="domain" description="Putative plant transposon protein" evidence="2">
    <location>
        <begin position="71"/>
        <end position="239"/>
    </location>
</feature>
<evidence type="ECO:0000256" key="1">
    <source>
        <dbReference type="SAM" id="MobiDB-lite"/>
    </source>
</evidence>
<sequence length="327" mass="38755">MASSSHHSSNKEKAVVATRGVDPSRWISDDETRERFLRWKRIKIVVPHMYLKLDLFEKEGFHFPEWIKTQGLSTLVQMKAKWYPNLVRVFYNNLKNINGDIQSRVKGVNIYINNDVWLQLIGLKAEGLFSHLRNSKTNMLLKKKDVYRNWLRFPGRYKIERLYVHEGLNREEKMITHFLAWVILPGRLLQDRMTTEDVFLLYAIKNDIPTNWVEVLKDHMIEVGLSQAHYLPYAVLIMKTEKGWRFKDEVNLVHSSRSTPAQNEERTNYFLETNFERFVAEQFKHLNERVTKIEGKIYNLHQQRVNNSSEGFEESSNEDSMDMSNSD</sequence>
<feature type="compositionally biased region" description="Acidic residues" evidence="1">
    <location>
        <begin position="311"/>
        <end position="321"/>
    </location>
</feature>
<dbReference type="Pfam" id="PF20167">
    <property type="entry name" value="Transposase_32"/>
    <property type="match status" value="1"/>
</dbReference>
<evidence type="ECO:0000313" key="4">
    <source>
        <dbReference type="Proteomes" id="UP000053144"/>
    </source>
</evidence>
<reference evidence="4" key="1">
    <citation type="journal article" date="2015" name="Proc. Natl. Acad. Sci. U.S.A.">
        <title>Genome sequencing of adzuki bean (Vigna angularis) provides insight into high starch and low fat accumulation and domestication.</title>
        <authorList>
            <person name="Yang K."/>
            <person name="Tian Z."/>
            <person name="Chen C."/>
            <person name="Luo L."/>
            <person name="Zhao B."/>
            <person name="Wang Z."/>
            <person name="Yu L."/>
            <person name="Li Y."/>
            <person name="Sun Y."/>
            <person name="Li W."/>
            <person name="Chen Y."/>
            <person name="Li Y."/>
            <person name="Zhang Y."/>
            <person name="Ai D."/>
            <person name="Zhao J."/>
            <person name="Shang C."/>
            <person name="Ma Y."/>
            <person name="Wu B."/>
            <person name="Wang M."/>
            <person name="Gao L."/>
            <person name="Sun D."/>
            <person name="Zhang P."/>
            <person name="Guo F."/>
            <person name="Wang W."/>
            <person name="Li Y."/>
            <person name="Wang J."/>
            <person name="Varshney R.K."/>
            <person name="Wang J."/>
            <person name="Ling H.Q."/>
            <person name="Wan P."/>
        </authorList>
    </citation>
    <scope>NUCLEOTIDE SEQUENCE</scope>
    <source>
        <strain evidence="4">cv. Jingnong 6</strain>
    </source>
</reference>
<proteinExistence type="predicted"/>
<dbReference type="EMBL" id="CM003372">
    <property type="protein sequence ID" value="KOM34565.1"/>
    <property type="molecule type" value="Genomic_DNA"/>
</dbReference>
<accession>A0A0L9TVI8</accession>
<feature type="region of interest" description="Disordered" evidence="1">
    <location>
        <begin position="304"/>
        <end position="327"/>
    </location>
</feature>
<dbReference type="Proteomes" id="UP000053144">
    <property type="component" value="Chromosome 2"/>
</dbReference>
<dbReference type="InterPro" id="IPR046796">
    <property type="entry name" value="Transposase_32_dom"/>
</dbReference>
<name>A0A0L9TVI8_PHAAN</name>